<dbReference type="RefSeq" id="WP_369615625.1">
    <property type="nucleotide sequence ID" value="NZ_AP031573.1"/>
</dbReference>
<evidence type="ECO:0000313" key="1">
    <source>
        <dbReference type="EMBL" id="BFM44516.1"/>
    </source>
</evidence>
<name>A0AAT9H4W0_9FLAO</name>
<organism evidence="1">
    <name type="scientific">Flavobacterium sp. CFS9</name>
    <dbReference type="NCBI Taxonomy" id="3143118"/>
    <lineage>
        <taxon>Bacteria</taxon>
        <taxon>Pseudomonadati</taxon>
        <taxon>Bacteroidota</taxon>
        <taxon>Flavobacteriia</taxon>
        <taxon>Flavobacteriales</taxon>
        <taxon>Flavobacteriaceae</taxon>
        <taxon>Flavobacterium</taxon>
    </lineage>
</organism>
<evidence type="ECO:0008006" key="2">
    <source>
        <dbReference type="Google" id="ProtNLM"/>
    </source>
</evidence>
<reference evidence="1" key="1">
    <citation type="submission" date="2024-05" db="EMBL/GenBank/DDBJ databases">
        <title>Whole-Genome Sequence of CFS9, a Potential Fish Probiotic Isolated from the Body Surface of Silurus asotus.</title>
        <authorList>
            <person name="Kojima M."/>
            <person name="Tobioka K."/>
            <person name="Yokota K."/>
            <person name="Nakatani H."/>
            <person name="Hori K."/>
            <person name="Tamaru Y."/>
            <person name="Okazaki F."/>
        </authorList>
    </citation>
    <scope>NUCLEOTIDE SEQUENCE</scope>
    <source>
        <strain evidence="1">CFS9</strain>
    </source>
</reference>
<dbReference type="AlphaFoldDB" id="A0AAT9H4W0"/>
<dbReference type="EMBL" id="AP031573">
    <property type="protein sequence ID" value="BFM44516.1"/>
    <property type="molecule type" value="Genomic_DNA"/>
</dbReference>
<gene>
    <name evidence="1" type="ORF">CFS9_31570</name>
</gene>
<protein>
    <recommendedName>
        <fullName evidence="2">SprB repeat-containing protein</fullName>
    </recommendedName>
</protein>
<proteinExistence type="predicted"/>
<accession>A0AAT9H4W0</accession>
<sequence>MNILHKTTYILILVAFFAAQVTYGQTGKILIETQLTRYGPDLKSNTYSVNITANGATAFGKAYDLTNNDDDVKTTYDLVQYDASKYPLKITINGSYVVKPTQMGGPECRQNDQTTLVAPKNLSMGVCHGRTNFLVLDLPQTNGMIGNCDNLTILKQIQLSGAGYSWQYKKSTDTQWKYFTYGAQYTEKGLNFNFKDVPDLKNYTGNLFIRFVVDYENLNTNKIETFESDIATYSIIPCSPKLDHTSSPNLTTCSYGNGSVTFTFSRPLEPGEKYIFNRIPVGNGVPSSETSDGPEVEKISALSYKWKNIPAGVYDFKYQTQFGNNTPSTPSTVTNFTITPSPPLTFTATAVQPACSTDEKGILITAKGGSNSYYYLLDGELPEQKHAFTSPHTIKITTDGEHKVIVVDDSDCIEK</sequence>